<keyword evidence="1" id="KW-0732">Signal</keyword>
<reference evidence="3" key="1">
    <citation type="journal article" date="2019" name="Int. J. Syst. Evol. Microbiol.">
        <title>The Global Catalogue of Microorganisms (GCM) 10K type strain sequencing project: providing services to taxonomists for standard genome sequencing and annotation.</title>
        <authorList>
            <consortium name="The Broad Institute Genomics Platform"/>
            <consortium name="The Broad Institute Genome Sequencing Center for Infectious Disease"/>
            <person name="Wu L."/>
            <person name="Ma J."/>
        </authorList>
    </citation>
    <scope>NUCLEOTIDE SEQUENCE [LARGE SCALE GENOMIC DNA]</scope>
    <source>
        <strain evidence="3">CECT 8289</strain>
    </source>
</reference>
<accession>A0ABV8QUP8</accession>
<proteinExistence type="predicted"/>
<comment type="caution">
    <text evidence="2">The sequence shown here is derived from an EMBL/GenBank/DDBJ whole genome shotgun (WGS) entry which is preliminary data.</text>
</comment>
<dbReference type="RefSeq" id="WP_379711046.1">
    <property type="nucleotide sequence ID" value="NZ_JBHSCZ010000005.1"/>
</dbReference>
<protein>
    <submittedName>
        <fullName evidence="2">Uncharacterized protein</fullName>
    </submittedName>
</protein>
<name>A0ABV8QUP8_9BACT</name>
<evidence type="ECO:0000256" key="1">
    <source>
        <dbReference type="SAM" id="SignalP"/>
    </source>
</evidence>
<evidence type="ECO:0000313" key="3">
    <source>
        <dbReference type="Proteomes" id="UP001595907"/>
    </source>
</evidence>
<gene>
    <name evidence="2" type="ORF">ACFOWM_13520</name>
</gene>
<dbReference type="Proteomes" id="UP001595907">
    <property type="component" value="Unassembled WGS sequence"/>
</dbReference>
<dbReference type="EMBL" id="JBHSCZ010000005">
    <property type="protein sequence ID" value="MFC4263907.1"/>
    <property type="molecule type" value="Genomic_DNA"/>
</dbReference>
<sequence>MHLKKITTILFLSMYLFASTEAIELCKLPVVVQHFFEHKKENPTISWTAFLTMHYLNGSPKDKDYDRDMQLPFKTHTACMGCTLQDFVPLVNHFTIQKSVKILEQKFIVPVDQHFTSSYLAAIWQPPKSA</sequence>
<feature type="signal peptide" evidence="1">
    <location>
        <begin position="1"/>
        <end position="18"/>
    </location>
</feature>
<feature type="chain" id="PRO_5046202403" evidence="1">
    <location>
        <begin position="19"/>
        <end position="130"/>
    </location>
</feature>
<keyword evidence="3" id="KW-1185">Reference proteome</keyword>
<organism evidence="2 3">
    <name type="scientific">Ferruginibacter yonginensis</name>
    <dbReference type="NCBI Taxonomy" id="1310416"/>
    <lineage>
        <taxon>Bacteria</taxon>
        <taxon>Pseudomonadati</taxon>
        <taxon>Bacteroidota</taxon>
        <taxon>Chitinophagia</taxon>
        <taxon>Chitinophagales</taxon>
        <taxon>Chitinophagaceae</taxon>
        <taxon>Ferruginibacter</taxon>
    </lineage>
</organism>
<evidence type="ECO:0000313" key="2">
    <source>
        <dbReference type="EMBL" id="MFC4263907.1"/>
    </source>
</evidence>